<feature type="domain" description="ABC transporter" evidence="8">
    <location>
        <begin position="2"/>
        <end position="204"/>
    </location>
</feature>
<evidence type="ECO:0000256" key="3">
    <source>
        <dbReference type="ARBA" id="ARBA00022475"/>
    </source>
</evidence>
<gene>
    <name evidence="9" type="ORF">RJ53_02120</name>
</gene>
<accession>A0A8J7W500</accession>
<organism evidence="9 10">
    <name type="scientific">Methanocalculus chunghsingensis</name>
    <dbReference type="NCBI Taxonomy" id="156457"/>
    <lineage>
        <taxon>Archaea</taxon>
        <taxon>Methanobacteriati</taxon>
        <taxon>Methanobacteriota</taxon>
        <taxon>Stenosarchaea group</taxon>
        <taxon>Methanomicrobia</taxon>
        <taxon>Methanomicrobiales</taxon>
        <taxon>Methanocalculaceae</taxon>
        <taxon>Methanocalculus</taxon>
    </lineage>
</organism>
<evidence type="ECO:0000256" key="7">
    <source>
        <dbReference type="ARBA" id="ARBA00023136"/>
    </source>
</evidence>
<evidence type="ECO:0000256" key="4">
    <source>
        <dbReference type="ARBA" id="ARBA00022741"/>
    </source>
</evidence>
<dbReference type="PANTHER" id="PTHR43553:SF27">
    <property type="entry name" value="ENERGY-COUPLING FACTOR TRANSPORTER ATP-BINDING PROTEIN ECFA2"/>
    <property type="match status" value="1"/>
</dbReference>
<keyword evidence="2" id="KW-0813">Transport</keyword>
<reference evidence="9" key="1">
    <citation type="submission" date="2014-12" db="EMBL/GenBank/DDBJ databases">
        <authorList>
            <person name="Huang H.-H."/>
            <person name="Chen S.-C."/>
            <person name="Lai M.-C."/>
        </authorList>
    </citation>
    <scope>NUCLEOTIDE SEQUENCE</scope>
    <source>
        <strain evidence="9">K1F9705b</strain>
    </source>
</reference>
<evidence type="ECO:0000259" key="8">
    <source>
        <dbReference type="PROSITE" id="PS50893"/>
    </source>
</evidence>
<dbReference type="InterPro" id="IPR003439">
    <property type="entry name" value="ABC_transporter-like_ATP-bd"/>
</dbReference>
<dbReference type="GO" id="GO:0042626">
    <property type="term" value="F:ATPase-coupled transmembrane transporter activity"/>
    <property type="evidence" value="ECO:0007669"/>
    <property type="project" value="TreeGrafter"/>
</dbReference>
<evidence type="ECO:0000256" key="1">
    <source>
        <dbReference type="ARBA" id="ARBA00004202"/>
    </source>
</evidence>
<dbReference type="GO" id="GO:0016887">
    <property type="term" value="F:ATP hydrolysis activity"/>
    <property type="evidence" value="ECO:0007669"/>
    <property type="project" value="InterPro"/>
</dbReference>
<keyword evidence="6" id="KW-1278">Translocase</keyword>
<dbReference type="SMART" id="SM00382">
    <property type="entry name" value="AAA"/>
    <property type="match status" value="1"/>
</dbReference>
<dbReference type="Pfam" id="PF00005">
    <property type="entry name" value="ABC_tran"/>
    <property type="match status" value="1"/>
</dbReference>
<sequence>MITITDLSHGILRIPALSIEPGITTVFGPNGAGKTTLLSVTAGVILPEAGLILIDGSPPRSCEIGWVSEFPDRNILFERVFDEIAAPLRFRRLPMEMIEDRTMKIAERLSISRLLNRKMRTLSGGEKVLVALATALVTSPLLLVIDEADSHLDEETAWEMQDALRSNQPPYVLQSSQYQNIADVSDDHIRIHEGFVISRGMNQDG</sequence>
<dbReference type="RefSeq" id="WP_211529969.1">
    <property type="nucleotide sequence ID" value="NZ_JWHL01000002.1"/>
</dbReference>
<dbReference type="InterPro" id="IPR003593">
    <property type="entry name" value="AAA+_ATPase"/>
</dbReference>
<protein>
    <recommendedName>
        <fullName evidence="8">ABC transporter domain-containing protein</fullName>
    </recommendedName>
</protein>
<keyword evidence="5" id="KW-0067">ATP-binding</keyword>
<dbReference type="GO" id="GO:0043190">
    <property type="term" value="C:ATP-binding cassette (ABC) transporter complex"/>
    <property type="evidence" value="ECO:0007669"/>
    <property type="project" value="TreeGrafter"/>
</dbReference>
<comment type="subcellular location">
    <subcellularLocation>
        <location evidence="1">Cell membrane</location>
        <topology evidence="1">Peripheral membrane protein</topology>
    </subcellularLocation>
</comment>
<dbReference type="InterPro" id="IPR027417">
    <property type="entry name" value="P-loop_NTPase"/>
</dbReference>
<dbReference type="AlphaFoldDB" id="A0A8J7W500"/>
<dbReference type="PROSITE" id="PS00211">
    <property type="entry name" value="ABC_TRANSPORTER_1"/>
    <property type="match status" value="1"/>
</dbReference>
<evidence type="ECO:0000256" key="5">
    <source>
        <dbReference type="ARBA" id="ARBA00022840"/>
    </source>
</evidence>
<dbReference type="EMBL" id="JWHL01000002">
    <property type="protein sequence ID" value="MBR1368356.1"/>
    <property type="molecule type" value="Genomic_DNA"/>
</dbReference>
<dbReference type="SUPFAM" id="SSF52540">
    <property type="entry name" value="P-loop containing nucleoside triphosphate hydrolases"/>
    <property type="match status" value="1"/>
</dbReference>
<dbReference type="InterPro" id="IPR050095">
    <property type="entry name" value="ECF_ABC_transporter_ATP-bd"/>
</dbReference>
<comment type="caution">
    <text evidence="9">The sequence shown here is derived from an EMBL/GenBank/DDBJ whole genome shotgun (WGS) entry which is preliminary data.</text>
</comment>
<dbReference type="PROSITE" id="PS50893">
    <property type="entry name" value="ABC_TRANSPORTER_2"/>
    <property type="match status" value="1"/>
</dbReference>
<dbReference type="Proteomes" id="UP000730161">
    <property type="component" value="Unassembled WGS sequence"/>
</dbReference>
<proteinExistence type="predicted"/>
<evidence type="ECO:0000256" key="2">
    <source>
        <dbReference type="ARBA" id="ARBA00022448"/>
    </source>
</evidence>
<keyword evidence="4" id="KW-0547">Nucleotide-binding</keyword>
<dbReference type="OrthoDB" id="18209at2157"/>
<keyword evidence="3" id="KW-1003">Cell membrane</keyword>
<name>A0A8J7W500_9EURY</name>
<dbReference type="PANTHER" id="PTHR43553">
    <property type="entry name" value="HEAVY METAL TRANSPORTER"/>
    <property type="match status" value="1"/>
</dbReference>
<dbReference type="GO" id="GO:0005524">
    <property type="term" value="F:ATP binding"/>
    <property type="evidence" value="ECO:0007669"/>
    <property type="project" value="UniProtKB-KW"/>
</dbReference>
<dbReference type="Gene3D" id="3.40.50.300">
    <property type="entry name" value="P-loop containing nucleotide triphosphate hydrolases"/>
    <property type="match status" value="1"/>
</dbReference>
<dbReference type="InterPro" id="IPR017871">
    <property type="entry name" value="ABC_transporter-like_CS"/>
</dbReference>
<keyword evidence="10" id="KW-1185">Reference proteome</keyword>
<evidence type="ECO:0000256" key="6">
    <source>
        <dbReference type="ARBA" id="ARBA00022967"/>
    </source>
</evidence>
<evidence type="ECO:0000313" key="9">
    <source>
        <dbReference type="EMBL" id="MBR1368356.1"/>
    </source>
</evidence>
<keyword evidence="7" id="KW-0472">Membrane</keyword>
<evidence type="ECO:0000313" key="10">
    <source>
        <dbReference type="Proteomes" id="UP000730161"/>
    </source>
</evidence>